<dbReference type="Proteomes" id="UP000076837">
    <property type="component" value="Unassembled WGS sequence"/>
</dbReference>
<gene>
    <name evidence="1" type="ORF">ST47_g10162</name>
</gene>
<organism evidence="1 2">
    <name type="scientific">Didymella rabiei</name>
    <name type="common">Chickpea ascochyta blight fungus</name>
    <name type="synonym">Mycosphaerella rabiei</name>
    <dbReference type="NCBI Taxonomy" id="5454"/>
    <lineage>
        <taxon>Eukaryota</taxon>
        <taxon>Fungi</taxon>
        <taxon>Dikarya</taxon>
        <taxon>Ascomycota</taxon>
        <taxon>Pezizomycotina</taxon>
        <taxon>Dothideomycetes</taxon>
        <taxon>Pleosporomycetidae</taxon>
        <taxon>Pleosporales</taxon>
        <taxon>Pleosporineae</taxon>
        <taxon>Didymellaceae</taxon>
        <taxon>Ascochyta</taxon>
    </lineage>
</organism>
<keyword evidence="2" id="KW-1185">Reference proteome</keyword>
<evidence type="ECO:0000313" key="2">
    <source>
        <dbReference type="Proteomes" id="UP000076837"/>
    </source>
</evidence>
<comment type="caution">
    <text evidence="1">The sequence shown here is derived from an EMBL/GenBank/DDBJ whole genome shotgun (WGS) entry which is preliminary data.</text>
</comment>
<name>A0A162W5G4_DIDRA</name>
<evidence type="ECO:0000313" key="1">
    <source>
        <dbReference type="EMBL" id="KZM18810.1"/>
    </source>
</evidence>
<protein>
    <submittedName>
        <fullName evidence="1">Uncharacterized protein</fullName>
    </submittedName>
</protein>
<accession>A0A162W5G4</accession>
<dbReference type="EMBL" id="JYNV01000322">
    <property type="protein sequence ID" value="KZM18810.1"/>
    <property type="molecule type" value="Genomic_DNA"/>
</dbReference>
<proteinExistence type="predicted"/>
<dbReference type="AlphaFoldDB" id="A0A162W5G4"/>
<reference evidence="1 2" key="1">
    <citation type="journal article" date="2016" name="Sci. Rep.">
        <title>Draft genome sequencing and secretome analysis of fungal phytopathogen Ascochyta rabiei provides insight into the necrotrophic effector repertoire.</title>
        <authorList>
            <person name="Verma S."/>
            <person name="Gazara R.K."/>
            <person name="Nizam S."/>
            <person name="Parween S."/>
            <person name="Chattopadhyay D."/>
            <person name="Verma P.K."/>
        </authorList>
    </citation>
    <scope>NUCLEOTIDE SEQUENCE [LARGE SCALE GENOMIC DNA]</scope>
    <source>
        <strain evidence="1 2">ArDII</strain>
    </source>
</reference>
<sequence length="97" mass="11064">MCSTQTIPEAGRTTKPISDSHLVFRIRRLDGRLPSGRVCNIDSWAVELPLSRYNNINAEIRPSQHESRLKDSQLNLIRALRHTAPYSPERELPETNA</sequence>